<evidence type="ECO:0000313" key="2">
    <source>
        <dbReference type="Proteomes" id="UP001430953"/>
    </source>
</evidence>
<proteinExistence type="predicted"/>
<protein>
    <submittedName>
        <fullName evidence="1">Uncharacterized protein</fullName>
    </submittedName>
</protein>
<dbReference type="Proteomes" id="UP001430953">
    <property type="component" value="Unassembled WGS sequence"/>
</dbReference>
<accession>A0AAW2GUW4</accession>
<sequence>MVTMRWKVPFDASTLLDFYSRKGITRSQSFSAMSSSFRPIYLLKRQRERERENRTMTTVMLTPRSHLSLLRLFSRPRVPLFRQGLSLHYTRVRRHIVVRACASPTRTTYPSVPPPPISLPARATLGLTFSLALSRR</sequence>
<gene>
    <name evidence="1" type="ORF">PUN28_002538</name>
</gene>
<keyword evidence="2" id="KW-1185">Reference proteome</keyword>
<organism evidence="1 2">
    <name type="scientific">Cardiocondyla obscurior</name>
    <dbReference type="NCBI Taxonomy" id="286306"/>
    <lineage>
        <taxon>Eukaryota</taxon>
        <taxon>Metazoa</taxon>
        <taxon>Ecdysozoa</taxon>
        <taxon>Arthropoda</taxon>
        <taxon>Hexapoda</taxon>
        <taxon>Insecta</taxon>
        <taxon>Pterygota</taxon>
        <taxon>Neoptera</taxon>
        <taxon>Endopterygota</taxon>
        <taxon>Hymenoptera</taxon>
        <taxon>Apocrita</taxon>
        <taxon>Aculeata</taxon>
        <taxon>Formicoidea</taxon>
        <taxon>Formicidae</taxon>
        <taxon>Myrmicinae</taxon>
        <taxon>Cardiocondyla</taxon>
    </lineage>
</organism>
<reference evidence="1 2" key="1">
    <citation type="submission" date="2023-03" db="EMBL/GenBank/DDBJ databases">
        <title>High recombination rates correlate with genetic variation in Cardiocondyla obscurior ants.</title>
        <authorList>
            <person name="Errbii M."/>
        </authorList>
    </citation>
    <scope>NUCLEOTIDE SEQUENCE [LARGE SCALE GENOMIC DNA]</scope>
    <source>
        <strain evidence="1">Alpha-2009</strain>
        <tissue evidence="1">Whole body</tissue>
    </source>
</reference>
<dbReference type="AlphaFoldDB" id="A0AAW2GUW4"/>
<evidence type="ECO:0000313" key="1">
    <source>
        <dbReference type="EMBL" id="KAL0131008.1"/>
    </source>
</evidence>
<name>A0AAW2GUW4_9HYME</name>
<dbReference type="EMBL" id="JADYXP020000002">
    <property type="protein sequence ID" value="KAL0131008.1"/>
    <property type="molecule type" value="Genomic_DNA"/>
</dbReference>
<comment type="caution">
    <text evidence="1">The sequence shown here is derived from an EMBL/GenBank/DDBJ whole genome shotgun (WGS) entry which is preliminary data.</text>
</comment>